<accession>G0HZI0</accession>
<evidence type="ECO:0000313" key="2">
    <source>
        <dbReference type="EMBL" id="AEM58775.1"/>
    </source>
</evidence>
<evidence type="ECO:0000256" key="1">
    <source>
        <dbReference type="SAM" id="MobiDB-lite"/>
    </source>
</evidence>
<feature type="region of interest" description="Disordered" evidence="1">
    <location>
        <begin position="45"/>
        <end position="74"/>
    </location>
</feature>
<reference evidence="2 3" key="1">
    <citation type="journal article" date="2011" name="J. Bacteriol.">
        <title>Complete genome sequence of Haloarcula hispanica, a model haloarchaeon for studying genetics, metabolism, and virus-host interaction.</title>
        <authorList>
            <person name="Liu H."/>
            <person name="Wu Z."/>
            <person name="Li M."/>
            <person name="Zhang F."/>
            <person name="Zheng H."/>
            <person name="Han J."/>
            <person name="Liu J."/>
            <person name="Zhou J."/>
            <person name="Wang S."/>
            <person name="Xiang H."/>
        </authorList>
    </citation>
    <scope>NUCLEOTIDE SEQUENCE [LARGE SCALE GENOMIC DNA]</scope>
    <source>
        <strain evidence="3">ATCC 33960 / DSM 4426 / JCM 8911 / NBRC 102182 / NCIMB 2187 / VKM B-1755</strain>
    </source>
</reference>
<dbReference type="EMBL" id="CP002922">
    <property type="protein sequence ID" value="AEM58775.1"/>
    <property type="molecule type" value="Genomic_DNA"/>
</dbReference>
<organism evidence="2 3">
    <name type="scientific">Haloarcula hispanica (strain ATCC 33960 / DSM 4426 / JCM 8911 / NBRC 102182 / NCIMB 2187 / VKM B-1755)</name>
    <dbReference type="NCBI Taxonomy" id="634497"/>
    <lineage>
        <taxon>Archaea</taxon>
        <taxon>Methanobacteriati</taxon>
        <taxon>Methanobacteriota</taxon>
        <taxon>Stenosarchaea group</taxon>
        <taxon>Halobacteria</taxon>
        <taxon>Halobacteriales</taxon>
        <taxon>Haloarculaceae</taxon>
        <taxon>Haloarcula</taxon>
    </lineage>
</organism>
<sequence length="74" mass="7945">MRSTPIPQPRAVNPHIEHLFDVFRGSTRTAVMSGALALHATYPLKGRNATGDTTTPLVGSHGYQSGPFKNNENG</sequence>
<proteinExistence type="predicted"/>
<name>G0HZI0_HALHT</name>
<dbReference type="Proteomes" id="UP000005629">
    <property type="component" value="Chromosome II"/>
</dbReference>
<gene>
    <name evidence="2" type="ordered locus">HAH_4100</name>
</gene>
<evidence type="ECO:0000313" key="3">
    <source>
        <dbReference type="Proteomes" id="UP000005629"/>
    </source>
</evidence>
<dbReference type="AlphaFoldDB" id="G0HZI0"/>
<protein>
    <submittedName>
        <fullName evidence="2">Uncharacterized protein</fullName>
    </submittedName>
</protein>
<dbReference type="KEGG" id="hhi:HAH_4100"/>
<dbReference type="HOGENOM" id="CLU_2678754_0_0_2"/>